<evidence type="ECO:0000313" key="3">
    <source>
        <dbReference type="EMBL" id="NEM92269.1"/>
    </source>
</evidence>
<dbReference type="AlphaFoldDB" id="A0A7C9PPN3"/>
<dbReference type="PANTHER" id="PTHR48081">
    <property type="entry name" value="AB HYDROLASE SUPERFAMILY PROTEIN C4A8.06C"/>
    <property type="match status" value="1"/>
</dbReference>
<dbReference type="RefSeq" id="WP_163474319.1">
    <property type="nucleotide sequence ID" value="NZ_JAAGWZ010000004.1"/>
</dbReference>
<evidence type="ECO:0000256" key="1">
    <source>
        <dbReference type="ARBA" id="ARBA00022801"/>
    </source>
</evidence>
<reference evidence="3 4" key="1">
    <citation type="journal article" date="2014" name="Int. J. Syst. Evol. Microbiol.">
        <title>Description of Galbitalea soli gen. nov., sp. nov., and Frondihabitans sucicola sp. nov.</title>
        <authorList>
            <person name="Kim S.J."/>
            <person name="Lim J.M."/>
            <person name="Ahn J.H."/>
            <person name="Weon H.Y."/>
            <person name="Hamada M."/>
            <person name="Suzuki K."/>
            <person name="Ahn T.Y."/>
            <person name="Kwon S.W."/>
        </authorList>
    </citation>
    <scope>NUCLEOTIDE SEQUENCE [LARGE SCALE GENOMIC DNA]</scope>
    <source>
        <strain evidence="3 4">NBRC 108727</strain>
    </source>
</reference>
<dbReference type="EMBL" id="JAAGWZ010000004">
    <property type="protein sequence ID" value="NEM92269.1"/>
    <property type="molecule type" value="Genomic_DNA"/>
</dbReference>
<dbReference type="Gene3D" id="3.40.50.1820">
    <property type="entry name" value="alpha/beta hydrolase"/>
    <property type="match status" value="1"/>
</dbReference>
<protein>
    <submittedName>
        <fullName evidence="3">Alpha/beta hydrolase</fullName>
    </submittedName>
</protein>
<name>A0A7C9PPN3_9MICO</name>
<dbReference type="InterPro" id="IPR050300">
    <property type="entry name" value="GDXG_lipolytic_enzyme"/>
</dbReference>
<dbReference type="SUPFAM" id="SSF53474">
    <property type="entry name" value="alpha/beta-Hydrolases"/>
    <property type="match status" value="1"/>
</dbReference>
<gene>
    <name evidence="3" type="ORF">G3T37_13005</name>
</gene>
<dbReference type="Pfam" id="PF07859">
    <property type="entry name" value="Abhydrolase_3"/>
    <property type="match status" value="1"/>
</dbReference>
<sequence length="315" mass="33571">MPFDSHLAAQFHHIEQFSSFEAALATPEGAAQYAKWMEDPAPWSLPEGLSITDRSIDGPHGTIPVRIYRPEAPLDVARPALLWLHGGAFLFGGLDMNESHVVSAELASRAGAVVVSVDYRLAGDGVQYPVPLDDVVAAWNWLIASADELGTDPARSSIGGASAGGNLATAASMRVRDEGGPLPRQMLLAYPLVHFPIPALDPAVVVEMQALPAMLHFGGGFHEFILHSYIGRITDIPAGYAPGNFALEGMPPAVIAPAEYDELRPSAELFARQLRSVGVPVAVELAEGMVHGHLDRTPGHPAVDRTLRFFATALA</sequence>
<dbReference type="Proteomes" id="UP000479756">
    <property type="component" value="Unassembled WGS sequence"/>
</dbReference>
<evidence type="ECO:0000259" key="2">
    <source>
        <dbReference type="Pfam" id="PF07859"/>
    </source>
</evidence>
<organism evidence="3 4">
    <name type="scientific">Galbitalea soli</name>
    <dbReference type="NCBI Taxonomy" id="1268042"/>
    <lineage>
        <taxon>Bacteria</taxon>
        <taxon>Bacillati</taxon>
        <taxon>Actinomycetota</taxon>
        <taxon>Actinomycetes</taxon>
        <taxon>Micrococcales</taxon>
        <taxon>Microbacteriaceae</taxon>
        <taxon>Galbitalea</taxon>
    </lineage>
</organism>
<feature type="domain" description="Alpha/beta hydrolase fold-3" evidence="2">
    <location>
        <begin position="81"/>
        <end position="293"/>
    </location>
</feature>
<proteinExistence type="predicted"/>
<dbReference type="GO" id="GO:0016787">
    <property type="term" value="F:hydrolase activity"/>
    <property type="evidence" value="ECO:0007669"/>
    <property type="project" value="UniProtKB-KW"/>
</dbReference>
<evidence type="ECO:0000313" key="4">
    <source>
        <dbReference type="Proteomes" id="UP000479756"/>
    </source>
</evidence>
<keyword evidence="1 3" id="KW-0378">Hydrolase</keyword>
<comment type="caution">
    <text evidence="3">The sequence shown here is derived from an EMBL/GenBank/DDBJ whole genome shotgun (WGS) entry which is preliminary data.</text>
</comment>
<dbReference type="InterPro" id="IPR029058">
    <property type="entry name" value="AB_hydrolase_fold"/>
</dbReference>
<dbReference type="InterPro" id="IPR013094">
    <property type="entry name" value="AB_hydrolase_3"/>
</dbReference>
<dbReference type="PANTHER" id="PTHR48081:SF8">
    <property type="entry name" value="ALPHA_BETA HYDROLASE FOLD-3 DOMAIN-CONTAINING PROTEIN-RELATED"/>
    <property type="match status" value="1"/>
</dbReference>
<accession>A0A7C9PPN3</accession>
<keyword evidence="4" id="KW-1185">Reference proteome</keyword>